<evidence type="ECO:0000259" key="7">
    <source>
        <dbReference type="PROSITE" id="PS50850"/>
    </source>
</evidence>
<dbReference type="GO" id="GO:0016020">
    <property type="term" value="C:membrane"/>
    <property type="evidence" value="ECO:0007669"/>
    <property type="project" value="UniProtKB-SubCell"/>
</dbReference>
<evidence type="ECO:0000313" key="9">
    <source>
        <dbReference type="Proteomes" id="UP001172673"/>
    </source>
</evidence>
<keyword evidence="4 6" id="KW-1133">Transmembrane helix</keyword>
<keyword evidence="3 6" id="KW-0812">Transmembrane</keyword>
<comment type="caution">
    <text evidence="8">The sequence shown here is derived from an EMBL/GenBank/DDBJ whole genome shotgun (WGS) entry which is preliminary data.</text>
</comment>
<accession>A0AA38WW89</accession>
<evidence type="ECO:0000256" key="6">
    <source>
        <dbReference type="SAM" id="Phobius"/>
    </source>
</evidence>
<dbReference type="SUPFAM" id="SSF103473">
    <property type="entry name" value="MFS general substrate transporter"/>
    <property type="match status" value="1"/>
</dbReference>
<feature type="transmembrane region" description="Helical" evidence="6">
    <location>
        <begin position="36"/>
        <end position="59"/>
    </location>
</feature>
<name>A0AA38WW89_9EURO</name>
<feature type="transmembrane region" description="Helical" evidence="6">
    <location>
        <begin position="6"/>
        <end position="24"/>
    </location>
</feature>
<dbReference type="InterPro" id="IPR020846">
    <property type="entry name" value="MFS_dom"/>
</dbReference>
<evidence type="ECO:0000256" key="4">
    <source>
        <dbReference type="ARBA" id="ARBA00022989"/>
    </source>
</evidence>
<protein>
    <recommendedName>
        <fullName evidence="7">Major facilitator superfamily (MFS) profile domain-containing protein</fullName>
    </recommendedName>
</protein>
<dbReference type="InterPro" id="IPR050360">
    <property type="entry name" value="MFS_Sugar_Transporters"/>
</dbReference>
<dbReference type="EMBL" id="JAPDRK010000027">
    <property type="protein sequence ID" value="KAJ9602277.1"/>
    <property type="molecule type" value="Genomic_DNA"/>
</dbReference>
<feature type="transmembrane region" description="Helical" evidence="6">
    <location>
        <begin position="229"/>
        <end position="245"/>
    </location>
</feature>
<dbReference type="Pfam" id="PF00083">
    <property type="entry name" value="Sugar_tr"/>
    <property type="match status" value="2"/>
</dbReference>
<dbReference type="AlphaFoldDB" id="A0AA38WW89"/>
<dbReference type="GO" id="GO:0005351">
    <property type="term" value="F:carbohydrate:proton symporter activity"/>
    <property type="evidence" value="ECO:0007669"/>
    <property type="project" value="TreeGrafter"/>
</dbReference>
<comment type="subcellular location">
    <subcellularLocation>
        <location evidence="1">Membrane</location>
        <topology evidence="1">Multi-pass membrane protein</topology>
    </subcellularLocation>
</comment>
<feature type="transmembrane region" description="Helical" evidence="6">
    <location>
        <begin position="201"/>
        <end position="222"/>
    </location>
</feature>
<evidence type="ECO:0000256" key="1">
    <source>
        <dbReference type="ARBA" id="ARBA00004141"/>
    </source>
</evidence>
<keyword evidence="9" id="KW-1185">Reference proteome</keyword>
<feature type="domain" description="Major facilitator superfamily (MFS) profile" evidence="7">
    <location>
        <begin position="1"/>
        <end position="322"/>
    </location>
</feature>
<dbReference type="PROSITE" id="PS51257">
    <property type="entry name" value="PROKAR_LIPOPROTEIN"/>
    <property type="match status" value="1"/>
</dbReference>
<dbReference type="PROSITE" id="PS50850">
    <property type="entry name" value="MFS"/>
    <property type="match status" value="1"/>
</dbReference>
<feature type="transmembrane region" description="Helical" evidence="6">
    <location>
        <begin position="301"/>
        <end position="318"/>
    </location>
</feature>
<sequence length="364" mass="41043">MFVFARVFMGFGLPTLLTSCAALLHELVYPKQRPTIASLLSVSYYPGAILGSGITLSTFARSDNWSWRIPSLCQAIPCLVQLCFIWFVPESPRWLVYKGRTEEAFDILAKYHAEGDRDHPLVRAEYEEIVRNIELEMRNNGRSWKVLNNVISYYLVPVLKSVGVTNHHTQNVINLSLSCWTFCVGVVASVVIGYVARRHVFLYASISMLFVYTGWIAASAVYTKTKSHAAGSAVIAMLPIYYLAFQPGMNCLTYVYGAEIWPYALRAKGITLLQIMSRGLTFVGNFCNPIGLENEGYRYLFLYWSVLIVEIVTIYFFYPETKGLSLEEIKMVFEGKDEQTMAAMAVVPEKDGVELVEKVSEKAA</sequence>
<feature type="transmembrane region" description="Helical" evidence="6">
    <location>
        <begin position="175"/>
        <end position="195"/>
    </location>
</feature>
<evidence type="ECO:0000256" key="5">
    <source>
        <dbReference type="ARBA" id="ARBA00023136"/>
    </source>
</evidence>
<organism evidence="8 9">
    <name type="scientific">Cladophialophora chaetospira</name>
    <dbReference type="NCBI Taxonomy" id="386627"/>
    <lineage>
        <taxon>Eukaryota</taxon>
        <taxon>Fungi</taxon>
        <taxon>Dikarya</taxon>
        <taxon>Ascomycota</taxon>
        <taxon>Pezizomycotina</taxon>
        <taxon>Eurotiomycetes</taxon>
        <taxon>Chaetothyriomycetidae</taxon>
        <taxon>Chaetothyriales</taxon>
        <taxon>Herpotrichiellaceae</taxon>
        <taxon>Cladophialophora</taxon>
    </lineage>
</organism>
<comment type="similarity">
    <text evidence="2">Belongs to the major facilitator superfamily. Sugar transporter (TC 2.A.1.1) family.</text>
</comment>
<evidence type="ECO:0000256" key="2">
    <source>
        <dbReference type="ARBA" id="ARBA00010992"/>
    </source>
</evidence>
<dbReference type="InterPro" id="IPR005828">
    <property type="entry name" value="MFS_sugar_transport-like"/>
</dbReference>
<gene>
    <name evidence="8" type="ORF">H2200_013132</name>
</gene>
<dbReference type="PANTHER" id="PTHR48022">
    <property type="entry name" value="PLASTIDIC GLUCOSE TRANSPORTER 4"/>
    <property type="match status" value="1"/>
</dbReference>
<reference evidence="8" key="1">
    <citation type="submission" date="2022-10" db="EMBL/GenBank/DDBJ databases">
        <title>Culturing micro-colonial fungi from biological soil crusts in the Mojave desert and describing Neophaeococcomyces mojavensis, and introducing the new genera and species Taxawa tesnikishii.</title>
        <authorList>
            <person name="Kurbessoian T."/>
            <person name="Stajich J.E."/>
        </authorList>
    </citation>
    <scope>NUCLEOTIDE SEQUENCE</scope>
    <source>
        <strain evidence="8">TK_41</strain>
    </source>
</reference>
<dbReference type="InterPro" id="IPR036259">
    <property type="entry name" value="MFS_trans_sf"/>
</dbReference>
<dbReference type="PANTHER" id="PTHR48022:SF29">
    <property type="entry name" value="SUGAR TRANSPORTER, PUTATIVE (AFU_ORTHOLOGUE AFUA_6G14500)-RELATED"/>
    <property type="match status" value="1"/>
</dbReference>
<keyword evidence="5 6" id="KW-0472">Membrane</keyword>
<evidence type="ECO:0000313" key="8">
    <source>
        <dbReference type="EMBL" id="KAJ9602277.1"/>
    </source>
</evidence>
<dbReference type="Proteomes" id="UP001172673">
    <property type="component" value="Unassembled WGS sequence"/>
</dbReference>
<evidence type="ECO:0000256" key="3">
    <source>
        <dbReference type="ARBA" id="ARBA00022692"/>
    </source>
</evidence>
<proteinExistence type="inferred from homology"/>
<dbReference type="Gene3D" id="1.20.1250.20">
    <property type="entry name" value="MFS general substrate transporter like domains"/>
    <property type="match status" value="1"/>
</dbReference>